<dbReference type="STRING" id="396323.VH98_12635"/>
<gene>
    <name evidence="3" type="ORF">P255_00669</name>
</gene>
<evidence type="ECO:0000313" key="4">
    <source>
        <dbReference type="Proteomes" id="UP000018418"/>
    </source>
</evidence>
<comment type="caution">
    <text evidence="3">The sequence shown here is derived from an EMBL/GenBank/DDBJ whole genome shotgun (WGS) entry which is preliminary data.</text>
</comment>
<feature type="domain" description="Methylated-DNA-[protein]-cysteine S-methyltransferase DNA binding" evidence="2">
    <location>
        <begin position="5"/>
        <end position="86"/>
    </location>
</feature>
<name>V2UR98_9GAMM</name>
<dbReference type="Gene3D" id="1.10.10.10">
    <property type="entry name" value="Winged helix-like DNA-binding domain superfamily/Winged helix DNA-binding domain"/>
    <property type="match status" value="1"/>
</dbReference>
<keyword evidence="1" id="KW-0227">DNA damage</keyword>
<dbReference type="PANTHER" id="PTHR42942">
    <property type="entry name" value="6-O-METHYLGUANINE DNA METHYLTRANSFERASE"/>
    <property type="match status" value="1"/>
</dbReference>
<dbReference type="InterPro" id="IPR052520">
    <property type="entry name" value="ATL_DNA_repair"/>
</dbReference>
<sequence length="103" mass="11559">MQVELYRQILEVVARIPQGKVASYGQVAKMAGLPRHARLVGKVLQSLEEHSDIPWHRVVNAQGKISLSQTNAQGENLQAMRLIDEGIVVMDGRIKLKVYQWGN</sequence>
<evidence type="ECO:0000256" key="1">
    <source>
        <dbReference type="ARBA" id="ARBA00022763"/>
    </source>
</evidence>
<dbReference type="GO" id="GO:0006281">
    <property type="term" value="P:DNA repair"/>
    <property type="evidence" value="ECO:0007669"/>
    <property type="project" value="InterPro"/>
</dbReference>
<dbReference type="GO" id="GO:0003824">
    <property type="term" value="F:catalytic activity"/>
    <property type="evidence" value="ECO:0007669"/>
    <property type="project" value="InterPro"/>
</dbReference>
<dbReference type="InterPro" id="IPR014048">
    <property type="entry name" value="MethylDNA_cys_MeTrfase_DNA-bd"/>
</dbReference>
<protein>
    <recommendedName>
        <fullName evidence="2">Methylated-DNA-[protein]-cysteine S-methyltransferase DNA binding domain-containing protein</fullName>
    </recommendedName>
</protein>
<dbReference type="PATRIC" id="fig|1341683.3.peg.665"/>
<dbReference type="HOGENOM" id="CLU_000445_52_5_6"/>
<keyword evidence="4" id="KW-1185">Reference proteome</keyword>
<dbReference type="InterPro" id="IPR036217">
    <property type="entry name" value="MethylDNA_cys_MeTrfase_DNAb"/>
</dbReference>
<dbReference type="RefSeq" id="WP_004903574.1">
    <property type="nucleotide sequence ID" value="NZ_BBTI01000001.1"/>
</dbReference>
<dbReference type="AlphaFoldDB" id="V2UR98"/>
<dbReference type="Pfam" id="PF01035">
    <property type="entry name" value="DNA_binding_1"/>
    <property type="match status" value="1"/>
</dbReference>
<reference evidence="3 4" key="1">
    <citation type="submission" date="2013-10" db="EMBL/GenBank/DDBJ databases">
        <title>The Genome Sequence of Acinetobacter brisouii CIP 110357.</title>
        <authorList>
            <consortium name="The Broad Institute Genomics Platform"/>
            <consortium name="The Broad Institute Genome Sequencing Center for Infectious Disease"/>
            <person name="Cerqueira G."/>
            <person name="Feldgarden M."/>
            <person name="Courvalin P."/>
            <person name="Grillot-Courvalin C."/>
            <person name="Clermont D."/>
            <person name="Rocha E."/>
            <person name="Yoon E.-J."/>
            <person name="Nemec A."/>
            <person name="Young S.K."/>
            <person name="Zeng Q."/>
            <person name="Gargeya S."/>
            <person name="Fitzgerald M."/>
            <person name="Abouelleil A."/>
            <person name="Alvarado L."/>
            <person name="Berlin A.M."/>
            <person name="Chapman S.B."/>
            <person name="Gainer-Dewar J."/>
            <person name="Goldberg J."/>
            <person name="Gnerre S."/>
            <person name="Griggs A."/>
            <person name="Gujja S."/>
            <person name="Hansen M."/>
            <person name="Howarth C."/>
            <person name="Imamovic A."/>
            <person name="Ireland A."/>
            <person name="Larimer J."/>
            <person name="McCowan C."/>
            <person name="Murphy C."/>
            <person name="Pearson M."/>
            <person name="Poon T.W."/>
            <person name="Priest M."/>
            <person name="Roberts A."/>
            <person name="Saif S."/>
            <person name="Shea T."/>
            <person name="Sykes S."/>
            <person name="Wortman J."/>
            <person name="Nusbaum C."/>
            <person name="Birren B."/>
        </authorList>
    </citation>
    <scope>NUCLEOTIDE SEQUENCE [LARGE SCALE GENOMIC DNA]</scope>
    <source>
        <strain evidence="3 4">CIP 110357</strain>
    </source>
</reference>
<proteinExistence type="predicted"/>
<dbReference type="Proteomes" id="UP000018418">
    <property type="component" value="Unassembled WGS sequence"/>
</dbReference>
<dbReference type="PANTHER" id="PTHR42942:SF1">
    <property type="entry name" value="ALKYLTRANSFERASE-LIKE PROTEIN 1"/>
    <property type="match status" value="1"/>
</dbReference>
<evidence type="ECO:0000259" key="2">
    <source>
        <dbReference type="Pfam" id="PF01035"/>
    </source>
</evidence>
<dbReference type="SUPFAM" id="SSF46767">
    <property type="entry name" value="Methylated DNA-protein cysteine methyltransferase, C-terminal domain"/>
    <property type="match status" value="1"/>
</dbReference>
<dbReference type="EMBL" id="AYEU01000003">
    <property type="protein sequence ID" value="ESK52517.1"/>
    <property type="molecule type" value="Genomic_DNA"/>
</dbReference>
<evidence type="ECO:0000313" key="3">
    <source>
        <dbReference type="EMBL" id="ESK52517.1"/>
    </source>
</evidence>
<organism evidence="3 4">
    <name type="scientific">Acinetobacter brisouii CIP 110357</name>
    <dbReference type="NCBI Taxonomy" id="1341683"/>
    <lineage>
        <taxon>Bacteria</taxon>
        <taxon>Pseudomonadati</taxon>
        <taxon>Pseudomonadota</taxon>
        <taxon>Gammaproteobacteria</taxon>
        <taxon>Moraxellales</taxon>
        <taxon>Moraxellaceae</taxon>
        <taxon>Acinetobacter</taxon>
    </lineage>
</organism>
<dbReference type="OrthoDB" id="9132167at2"/>
<dbReference type="CDD" id="cd06445">
    <property type="entry name" value="ATase"/>
    <property type="match status" value="1"/>
</dbReference>
<dbReference type="InterPro" id="IPR036388">
    <property type="entry name" value="WH-like_DNA-bd_sf"/>
</dbReference>
<accession>V2UR98</accession>